<accession>E9G603</accession>
<protein>
    <submittedName>
        <fullName evidence="2">Uncharacterized protein</fullName>
    </submittedName>
</protein>
<dbReference type="HOGENOM" id="CLU_2335707_0_0_1"/>
<dbReference type="KEGG" id="dpx:DAPPUDRAFT_238276"/>
<dbReference type="InParanoid" id="E9G603"/>
<dbReference type="Proteomes" id="UP000000305">
    <property type="component" value="Unassembled WGS sequence"/>
</dbReference>
<dbReference type="AlphaFoldDB" id="E9G603"/>
<reference evidence="2 3" key="1">
    <citation type="journal article" date="2011" name="Science">
        <title>The ecoresponsive genome of Daphnia pulex.</title>
        <authorList>
            <person name="Colbourne J.K."/>
            <person name="Pfrender M.E."/>
            <person name="Gilbert D."/>
            <person name="Thomas W.K."/>
            <person name="Tucker A."/>
            <person name="Oakley T.H."/>
            <person name="Tokishita S."/>
            <person name="Aerts A."/>
            <person name="Arnold G.J."/>
            <person name="Basu M.K."/>
            <person name="Bauer D.J."/>
            <person name="Caceres C.E."/>
            <person name="Carmel L."/>
            <person name="Casola C."/>
            <person name="Choi J.H."/>
            <person name="Detter J.C."/>
            <person name="Dong Q."/>
            <person name="Dusheyko S."/>
            <person name="Eads B.D."/>
            <person name="Frohlich T."/>
            <person name="Geiler-Samerotte K.A."/>
            <person name="Gerlach D."/>
            <person name="Hatcher P."/>
            <person name="Jogdeo S."/>
            <person name="Krijgsveld J."/>
            <person name="Kriventseva E.V."/>
            <person name="Kultz D."/>
            <person name="Laforsch C."/>
            <person name="Lindquist E."/>
            <person name="Lopez J."/>
            <person name="Manak J.R."/>
            <person name="Muller J."/>
            <person name="Pangilinan J."/>
            <person name="Patwardhan R.P."/>
            <person name="Pitluck S."/>
            <person name="Pritham E.J."/>
            <person name="Rechtsteiner A."/>
            <person name="Rho M."/>
            <person name="Rogozin I.B."/>
            <person name="Sakarya O."/>
            <person name="Salamov A."/>
            <person name="Schaack S."/>
            <person name="Shapiro H."/>
            <person name="Shiga Y."/>
            <person name="Skalitzky C."/>
            <person name="Smith Z."/>
            <person name="Souvorov A."/>
            <person name="Sung W."/>
            <person name="Tang Z."/>
            <person name="Tsuchiya D."/>
            <person name="Tu H."/>
            <person name="Vos H."/>
            <person name="Wang M."/>
            <person name="Wolf Y.I."/>
            <person name="Yamagata H."/>
            <person name="Yamada T."/>
            <person name="Ye Y."/>
            <person name="Shaw J.R."/>
            <person name="Andrews J."/>
            <person name="Crease T.J."/>
            <person name="Tang H."/>
            <person name="Lucas S.M."/>
            <person name="Robertson H.M."/>
            <person name="Bork P."/>
            <person name="Koonin E.V."/>
            <person name="Zdobnov E.M."/>
            <person name="Grigoriev I.V."/>
            <person name="Lynch M."/>
            <person name="Boore J.L."/>
        </authorList>
    </citation>
    <scope>NUCLEOTIDE SEQUENCE [LARGE SCALE GENOMIC DNA]</scope>
</reference>
<evidence type="ECO:0000256" key="1">
    <source>
        <dbReference type="SAM" id="MobiDB-lite"/>
    </source>
</evidence>
<proteinExistence type="predicted"/>
<keyword evidence="3" id="KW-1185">Reference proteome</keyword>
<dbReference type="EMBL" id="GL732533">
    <property type="protein sequence ID" value="EFX84853.1"/>
    <property type="molecule type" value="Genomic_DNA"/>
</dbReference>
<sequence length="98" mass="10221">MAPVEDVVPVWLGSEGVSHSVLPDVATISRPHAALAVNSMKQTSRNRAPVKSKMAGRSTSRLTLAAATSAKISPEGCGGIDLSHPFYQNPLTVVAGNR</sequence>
<name>E9G603_DAPPU</name>
<gene>
    <name evidence="2" type="ORF">DAPPUDRAFT_238276</name>
</gene>
<evidence type="ECO:0000313" key="3">
    <source>
        <dbReference type="Proteomes" id="UP000000305"/>
    </source>
</evidence>
<evidence type="ECO:0000313" key="2">
    <source>
        <dbReference type="EMBL" id="EFX84853.1"/>
    </source>
</evidence>
<feature type="region of interest" description="Disordered" evidence="1">
    <location>
        <begin position="38"/>
        <end position="59"/>
    </location>
</feature>
<dbReference type="OrthoDB" id="10439801at2759"/>
<organism evidence="2 3">
    <name type="scientific">Daphnia pulex</name>
    <name type="common">Water flea</name>
    <dbReference type="NCBI Taxonomy" id="6669"/>
    <lineage>
        <taxon>Eukaryota</taxon>
        <taxon>Metazoa</taxon>
        <taxon>Ecdysozoa</taxon>
        <taxon>Arthropoda</taxon>
        <taxon>Crustacea</taxon>
        <taxon>Branchiopoda</taxon>
        <taxon>Diplostraca</taxon>
        <taxon>Cladocera</taxon>
        <taxon>Anomopoda</taxon>
        <taxon>Daphniidae</taxon>
        <taxon>Daphnia</taxon>
    </lineage>
</organism>